<evidence type="ECO:0000313" key="2">
    <source>
        <dbReference type="Proteomes" id="UP000031838"/>
    </source>
</evidence>
<sequence length="491" mass="51426">MSNGLPVSRLINVTINMSPLAAQGASLNTALVLGPSAVIDTAERARTYGGIDEVAADFGTGSPEYAAAALYFNQMPQPQSLMIGRWAKTASAGSLRGGALSVKQQEMSAWNEVTAGAFDLPIDGEVKTISGVDLADQTNLNGVAAVINAKLTGAVIAWTGSRFVVTSRSSGAESTIGYASSPQSGTDLSTMLGLTNELAGVPASGTAPEQPAEAVAVLLDCFAGQFLAMTFADSSITDAQHIAVAKLVEADQRHLYGVTTRNPQTLDATVSTDLASSLKALELKYTIVQYSSTSPYAVTSLLGRLLTVNFNGNSTTITLMFKQEPSVAAEQLSSTEANVLQTKRCNVFVGYGNDTSIVQYGVTPSGIFMDSIYNAIWFRNRVETDLFNLLYQSPTKIPQTDAGNALIAAVISAACEAAVNNGYLAPGVWNSAGFGALSQGDTLAKGYYVYTPPIARQSQADREARKSVVFQIAAKEAGAIHGADIAVNVNR</sequence>
<protein>
    <recommendedName>
        <fullName evidence="3">Bacteriophage protein</fullName>
    </recommendedName>
</protein>
<proteinExistence type="predicted"/>
<accession>A0A0B6S232</accession>
<keyword evidence="2" id="KW-1185">Reference proteome</keyword>
<gene>
    <name evidence="1" type="ORF">BGL_1c17820</name>
</gene>
<dbReference type="EMBL" id="CP002580">
    <property type="protein sequence ID" value="AJK46291.1"/>
    <property type="molecule type" value="Genomic_DNA"/>
</dbReference>
<reference evidence="1 2" key="2">
    <citation type="journal article" date="2016" name="Appl. Microbiol. Biotechnol.">
        <title>Mutations improving production and secretion of extracellular lipase by Burkholderia glumae PG1.</title>
        <authorList>
            <person name="Knapp A."/>
            <person name="Voget S."/>
            <person name="Gao R."/>
            <person name="Zaburannyi N."/>
            <person name="Krysciak D."/>
            <person name="Breuer M."/>
            <person name="Hauer B."/>
            <person name="Streit W.R."/>
            <person name="Muller R."/>
            <person name="Daniel R."/>
            <person name="Jaeger K.E."/>
        </authorList>
    </citation>
    <scope>NUCLEOTIDE SEQUENCE [LARGE SCALE GENOMIC DNA]</scope>
    <source>
        <strain evidence="1 2">PG1</strain>
    </source>
</reference>
<dbReference type="RefSeq" id="WP_042624823.1">
    <property type="nucleotide sequence ID" value="NZ_CP002580.1"/>
</dbReference>
<reference evidence="2" key="1">
    <citation type="submission" date="2011-03" db="EMBL/GenBank/DDBJ databases">
        <authorList>
            <person name="Voget S."/>
            <person name="Streit W.R."/>
            <person name="Jaeger K.E."/>
            <person name="Daniel R."/>
        </authorList>
    </citation>
    <scope>NUCLEOTIDE SEQUENCE [LARGE SCALE GENOMIC DNA]</scope>
    <source>
        <strain evidence="2">PG1</strain>
    </source>
</reference>
<organism evidence="1 2">
    <name type="scientific">Burkholderia plantarii</name>
    <dbReference type="NCBI Taxonomy" id="41899"/>
    <lineage>
        <taxon>Bacteria</taxon>
        <taxon>Pseudomonadati</taxon>
        <taxon>Pseudomonadota</taxon>
        <taxon>Betaproteobacteria</taxon>
        <taxon>Burkholderiales</taxon>
        <taxon>Burkholderiaceae</taxon>
        <taxon>Burkholderia</taxon>
    </lineage>
</organism>
<dbReference type="KEGG" id="bgp:BGL_1c17820"/>
<name>A0A0B6S232_BURPL</name>
<dbReference type="AlphaFoldDB" id="A0A0B6S232"/>
<evidence type="ECO:0008006" key="3">
    <source>
        <dbReference type="Google" id="ProtNLM"/>
    </source>
</evidence>
<dbReference type="InterPro" id="IPR021808">
    <property type="entry name" value="DUF3383"/>
</dbReference>
<evidence type="ECO:0000313" key="1">
    <source>
        <dbReference type="EMBL" id="AJK46291.1"/>
    </source>
</evidence>
<dbReference type="Pfam" id="PF11863">
    <property type="entry name" value="DUF3383"/>
    <property type="match status" value="1"/>
</dbReference>
<dbReference type="HOGENOM" id="CLU_031174_0_0_4"/>
<dbReference type="Proteomes" id="UP000031838">
    <property type="component" value="Chromosome 1"/>
</dbReference>